<keyword evidence="4" id="KW-1185">Reference proteome</keyword>
<accession>A0A2P7BWT0</accession>
<organism evidence="3 4">
    <name type="scientific">Phyllobacterium brassicacearum</name>
    <dbReference type="NCBI Taxonomy" id="314235"/>
    <lineage>
        <taxon>Bacteria</taxon>
        <taxon>Pseudomonadati</taxon>
        <taxon>Pseudomonadota</taxon>
        <taxon>Alphaproteobacteria</taxon>
        <taxon>Hyphomicrobiales</taxon>
        <taxon>Phyllobacteriaceae</taxon>
        <taxon>Phyllobacterium</taxon>
    </lineage>
</organism>
<dbReference type="AlphaFoldDB" id="A0A2P7BWT0"/>
<dbReference type="OrthoDB" id="9967417at2"/>
<feature type="compositionally biased region" description="Low complexity" evidence="1">
    <location>
        <begin position="45"/>
        <end position="64"/>
    </location>
</feature>
<name>A0A2P7BWT0_9HYPH</name>
<feature type="signal peptide" evidence="2">
    <location>
        <begin position="1"/>
        <end position="16"/>
    </location>
</feature>
<protein>
    <recommendedName>
        <fullName evidence="5">P-type conjugative transfer protein TrbG</fullName>
    </recommendedName>
</protein>
<evidence type="ECO:0000313" key="3">
    <source>
        <dbReference type="EMBL" id="PSH70923.1"/>
    </source>
</evidence>
<evidence type="ECO:0000256" key="2">
    <source>
        <dbReference type="SAM" id="SignalP"/>
    </source>
</evidence>
<dbReference type="EMBL" id="PGGO01000001">
    <property type="protein sequence ID" value="PSH70923.1"/>
    <property type="molecule type" value="Genomic_DNA"/>
</dbReference>
<comment type="caution">
    <text evidence="3">The sequence shown here is derived from an EMBL/GenBank/DDBJ whole genome shotgun (WGS) entry which is preliminary data.</text>
</comment>
<evidence type="ECO:0008006" key="5">
    <source>
        <dbReference type="Google" id="ProtNLM"/>
    </source>
</evidence>
<proteinExistence type="predicted"/>
<dbReference type="Proteomes" id="UP000241444">
    <property type="component" value="Unassembled WGS sequence"/>
</dbReference>
<feature type="region of interest" description="Disordered" evidence="1">
    <location>
        <begin position="21"/>
        <end position="64"/>
    </location>
</feature>
<evidence type="ECO:0000256" key="1">
    <source>
        <dbReference type="SAM" id="MobiDB-lite"/>
    </source>
</evidence>
<reference evidence="4" key="1">
    <citation type="submission" date="2017-11" db="EMBL/GenBank/DDBJ databases">
        <authorList>
            <person name="Kuznetsova I."/>
            <person name="Sazanova A."/>
            <person name="Chirak E."/>
            <person name="Safronova V."/>
            <person name="Willems A."/>
        </authorList>
    </citation>
    <scope>NUCLEOTIDE SEQUENCE [LARGE SCALE GENOMIC DNA]</scope>
    <source>
        <strain evidence="4">STM 196</strain>
    </source>
</reference>
<gene>
    <name evidence="3" type="ORF">CU102_02440</name>
</gene>
<dbReference type="RefSeq" id="WP_133624355.1">
    <property type="nucleotide sequence ID" value="NZ_PGGO01000001.1"/>
</dbReference>
<sequence>MRVALPLVALSLMVIAGCTTQPKETASGPLPAKDTYYVPPPKSLTARATPEATAKTATKPAATQ</sequence>
<dbReference type="PROSITE" id="PS51257">
    <property type="entry name" value="PROKAR_LIPOPROTEIN"/>
    <property type="match status" value="1"/>
</dbReference>
<evidence type="ECO:0000313" key="4">
    <source>
        <dbReference type="Proteomes" id="UP000241444"/>
    </source>
</evidence>
<feature type="chain" id="PRO_5015200530" description="P-type conjugative transfer protein TrbG" evidence="2">
    <location>
        <begin position="17"/>
        <end position="64"/>
    </location>
</feature>
<keyword evidence="2" id="KW-0732">Signal</keyword>